<evidence type="ECO:0000256" key="11">
    <source>
        <dbReference type="HAMAP-Rule" id="MF_00276"/>
    </source>
</evidence>
<evidence type="ECO:0000256" key="3">
    <source>
        <dbReference type="ARBA" id="ARBA00022538"/>
    </source>
</evidence>
<comment type="caution">
    <text evidence="12">The sequence shown here is derived from an EMBL/GenBank/DDBJ whole genome shotgun (WGS) entry which is preliminary data.</text>
</comment>
<comment type="similarity">
    <text evidence="11">Belongs to the KdpC family.</text>
</comment>
<dbReference type="PANTHER" id="PTHR30042">
    <property type="entry name" value="POTASSIUM-TRANSPORTING ATPASE C CHAIN"/>
    <property type="match status" value="1"/>
</dbReference>
<comment type="subcellular location">
    <subcellularLocation>
        <location evidence="11">Cell membrane</location>
        <topology evidence="11">Single-pass membrane protein</topology>
    </subcellularLocation>
</comment>
<evidence type="ECO:0000256" key="5">
    <source>
        <dbReference type="ARBA" id="ARBA00022741"/>
    </source>
</evidence>
<gene>
    <name evidence="11" type="primary">kdpC</name>
    <name evidence="12" type="ORF">ACGFYS_25800</name>
</gene>
<dbReference type="InterPro" id="IPR003820">
    <property type="entry name" value="KdpC"/>
</dbReference>
<keyword evidence="8 11" id="KW-1133">Transmembrane helix</keyword>
<accession>A0ABW7BYI1</accession>
<keyword evidence="5 11" id="KW-0547">Nucleotide-binding</keyword>
<keyword evidence="7 11" id="KW-0630">Potassium</keyword>
<organism evidence="12 13">
    <name type="scientific">Streptomyces omiyaensis</name>
    <dbReference type="NCBI Taxonomy" id="68247"/>
    <lineage>
        <taxon>Bacteria</taxon>
        <taxon>Bacillati</taxon>
        <taxon>Actinomycetota</taxon>
        <taxon>Actinomycetes</taxon>
        <taxon>Kitasatosporales</taxon>
        <taxon>Streptomycetaceae</taxon>
        <taxon>Streptomyces</taxon>
    </lineage>
</organism>
<dbReference type="PANTHER" id="PTHR30042:SF2">
    <property type="entry name" value="POTASSIUM-TRANSPORTING ATPASE KDPC SUBUNIT"/>
    <property type="match status" value="1"/>
</dbReference>
<keyword evidence="13" id="KW-1185">Reference proteome</keyword>
<evidence type="ECO:0000256" key="2">
    <source>
        <dbReference type="ARBA" id="ARBA00022475"/>
    </source>
</evidence>
<dbReference type="RefSeq" id="WP_392884058.1">
    <property type="nucleotide sequence ID" value="NZ_JBICZW010000019.1"/>
</dbReference>
<evidence type="ECO:0000313" key="13">
    <source>
        <dbReference type="Proteomes" id="UP001604282"/>
    </source>
</evidence>
<keyword evidence="2 11" id="KW-1003">Cell membrane</keyword>
<dbReference type="Pfam" id="PF02669">
    <property type="entry name" value="KdpC"/>
    <property type="match status" value="1"/>
</dbReference>
<evidence type="ECO:0000256" key="8">
    <source>
        <dbReference type="ARBA" id="ARBA00022989"/>
    </source>
</evidence>
<evidence type="ECO:0000256" key="9">
    <source>
        <dbReference type="ARBA" id="ARBA00023065"/>
    </source>
</evidence>
<dbReference type="EMBL" id="JBICZW010000019">
    <property type="protein sequence ID" value="MFG3192351.1"/>
    <property type="molecule type" value="Genomic_DNA"/>
</dbReference>
<name>A0ABW7BYI1_9ACTN</name>
<dbReference type="NCBIfam" id="NF010599">
    <property type="entry name" value="PRK13994.1"/>
    <property type="match status" value="1"/>
</dbReference>
<dbReference type="NCBIfam" id="TIGR00681">
    <property type="entry name" value="kdpC"/>
    <property type="match status" value="1"/>
</dbReference>
<keyword evidence="4 11" id="KW-0812">Transmembrane</keyword>
<protein>
    <recommendedName>
        <fullName evidence="11">Potassium-transporting ATPase KdpC subunit</fullName>
    </recommendedName>
    <alternativeName>
        <fullName evidence="11">ATP phosphohydrolase [potassium-transporting] C chain</fullName>
    </alternativeName>
    <alternativeName>
        <fullName evidence="11">Potassium-binding and translocating subunit C</fullName>
    </alternativeName>
    <alternativeName>
        <fullName evidence="11">Potassium-translocating ATPase C chain</fullName>
    </alternativeName>
</protein>
<reference evidence="12 13" key="1">
    <citation type="submission" date="2024-10" db="EMBL/GenBank/DDBJ databases">
        <title>The Natural Products Discovery Center: Release of the First 8490 Sequenced Strains for Exploring Actinobacteria Biosynthetic Diversity.</title>
        <authorList>
            <person name="Kalkreuter E."/>
            <person name="Kautsar S.A."/>
            <person name="Yang D."/>
            <person name="Bader C.D."/>
            <person name="Teijaro C.N."/>
            <person name="Fluegel L."/>
            <person name="Davis C.M."/>
            <person name="Simpson J.R."/>
            <person name="Lauterbach L."/>
            <person name="Steele A.D."/>
            <person name="Gui C."/>
            <person name="Meng S."/>
            <person name="Li G."/>
            <person name="Viehrig K."/>
            <person name="Ye F."/>
            <person name="Su P."/>
            <person name="Kiefer A.F."/>
            <person name="Nichols A."/>
            <person name="Cepeda A.J."/>
            <person name="Yan W."/>
            <person name="Fan B."/>
            <person name="Jiang Y."/>
            <person name="Adhikari A."/>
            <person name="Zheng C.-J."/>
            <person name="Schuster L."/>
            <person name="Cowan T.M."/>
            <person name="Smanski M.J."/>
            <person name="Chevrette M.G."/>
            <person name="De Carvalho L.P.S."/>
            <person name="Shen B."/>
        </authorList>
    </citation>
    <scope>NUCLEOTIDE SEQUENCE [LARGE SCALE GENOMIC DNA]</scope>
    <source>
        <strain evidence="12 13">NPDC048229</strain>
    </source>
</reference>
<keyword evidence="1 11" id="KW-0813">Transport</keyword>
<keyword evidence="9 11" id="KW-0406">Ion transport</keyword>
<evidence type="ECO:0000256" key="7">
    <source>
        <dbReference type="ARBA" id="ARBA00022958"/>
    </source>
</evidence>
<dbReference type="Proteomes" id="UP001604282">
    <property type="component" value="Unassembled WGS sequence"/>
</dbReference>
<comment type="function">
    <text evidence="11">Part of the high-affinity ATP-driven potassium transport (or Kdp) system, which catalyzes the hydrolysis of ATP coupled with the electrogenic transport of potassium into the cytoplasm. This subunit acts as a catalytic chaperone that increases the ATP-binding affinity of the ATP-hydrolyzing subunit KdpB by the formation of a transient KdpB/KdpC/ATP ternary complex.</text>
</comment>
<evidence type="ECO:0000256" key="4">
    <source>
        <dbReference type="ARBA" id="ARBA00022692"/>
    </source>
</evidence>
<sequence length="224" mass="23626">MNNSVGNTGRVLWAGLRALLVLTLVCGVLYPLAVTGVAQLTMPGKANGSEIEDASGKAVGSELIGQTYLLPLKDGEETAAPDLRWFQPRPSNGLGTNSVNTRYKLILSGATNRSGDNEDLIEWVTDAKAAVVEDNSVAGYTVEPSDVPADAVTSSGSGLDPHISPRYAKLQVHRVAERNGLTVAQVEKLVADHTEDRVLGFIGEPRVNVLKLNIALKATVAAEG</sequence>
<dbReference type="HAMAP" id="MF_00276">
    <property type="entry name" value="KdpC"/>
    <property type="match status" value="1"/>
</dbReference>
<evidence type="ECO:0000256" key="10">
    <source>
        <dbReference type="ARBA" id="ARBA00023136"/>
    </source>
</evidence>
<keyword evidence="6 11" id="KW-0067">ATP-binding</keyword>
<evidence type="ECO:0000256" key="6">
    <source>
        <dbReference type="ARBA" id="ARBA00022840"/>
    </source>
</evidence>
<dbReference type="PIRSF" id="PIRSF001296">
    <property type="entry name" value="K_ATPase_KdpC"/>
    <property type="match status" value="1"/>
</dbReference>
<evidence type="ECO:0000256" key="1">
    <source>
        <dbReference type="ARBA" id="ARBA00022448"/>
    </source>
</evidence>
<comment type="subunit">
    <text evidence="11">The system is composed of three essential subunits: KdpA, KdpB and KdpC.</text>
</comment>
<feature type="transmembrane region" description="Helical" evidence="11">
    <location>
        <begin position="12"/>
        <end position="33"/>
    </location>
</feature>
<keyword evidence="10 11" id="KW-0472">Membrane</keyword>
<evidence type="ECO:0000313" key="12">
    <source>
        <dbReference type="EMBL" id="MFG3192351.1"/>
    </source>
</evidence>
<proteinExistence type="inferred from homology"/>
<keyword evidence="3 11" id="KW-0633">Potassium transport</keyword>